<dbReference type="AlphaFoldDB" id="A0A5P3VB09"/>
<protein>
    <submittedName>
        <fullName evidence="10">ABC transporter permease</fullName>
    </submittedName>
</protein>
<name>A0A5P3VB09_9BURK</name>
<feature type="transmembrane region" description="Helical" evidence="8">
    <location>
        <begin position="267"/>
        <end position="289"/>
    </location>
</feature>
<comment type="similarity">
    <text evidence="8">Belongs to the binding-protein-dependent transport system permease family.</text>
</comment>
<comment type="subcellular location">
    <subcellularLocation>
        <location evidence="1">Cell inner membrane</location>
        <topology evidence="1">Multi-pass membrane protein</topology>
    </subcellularLocation>
    <subcellularLocation>
        <location evidence="8">Cell membrane</location>
        <topology evidence="8">Multi-pass membrane protein</topology>
    </subcellularLocation>
</comment>
<feature type="domain" description="ABC transmembrane type-1" evidence="9">
    <location>
        <begin position="99"/>
        <end position="286"/>
    </location>
</feature>
<dbReference type="GO" id="GO:0005886">
    <property type="term" value="C:plasma membrane"/>
    <property type="evidence" value="ECO:0007669"/>
    <property type="project" value="UniProtKB-SubCell"/>
</dbReference>
<evidence type="ECO:0000256" key="4">
    <source>
        <dbReference type="ARBA" id="ARBA00022519"/>
    </source>
</evidence>
<keyword evidence="2 8" id="KW-0813">Transport</keyword>
<sequence length="294" mass="31903">MGAGGRNINSVACVCAWSLCDLPSPESNDGDKIMNAARTTSALWLRIWALLTLGFLLIPVAIVLPMSFSSANALTFPPPGWSLRWFQVLLSDDDWIDAFSNSALVATLTASAAVMLGSLASYGLGRGQPRWRAVAEANLMLPLIVPGVIIAIALYFFYARWNLLGTITGLVLAHTLLAIPFVVMVLNTAIRGFDIRMEQVAWSLGASWSQAMRRVVLPTLAPNLAAAWIFAFVISFDEVIVSVFLAGTINTVPKKMYNDLMLEITPTITAVATVLIAATALVLLLVRWLTRRKP</sequence>
<dbReference type="SUPFAM" id="SSF161098">
    <property type="entry name" value="MetI-like"/>
    <property type="match status" value="1"/>
</dbReference>
<dbReference type="EMBL" id="CP032518">
    <property type="protein sequence ID" value="QEZ43148.1"/>
    <property type="molecule type" value="Genomic_DNA"/>
</dbReference>
<evidence type="ECO:0000313" key="11">
    <source>
        <dbReference type="Proteomes" id="UP000325743"/>
    </source>
</evidence>
<feature type="transmembrane region" description="Helical" evidence="8">
    <location>
        <begin position="103"/>
        <end position="125"/>
    </location>
</feature>
<evidence type="ECO:0000256" key="8">
    <source>
        <dbReference type="RuleBase" id="RU363032"/>
    </source>
</evidence>
<dbReference type="Pfam" id="PF00528">
    <property type="entry name" value="BPD_transp_1"/>
    <property type="match status" value="1"/>
</dbReference>
<evidence type="ECO:0000256" key="6">
    <source>
        <dbReference type="ARBA" id="ARBA00022989"/>
    </source>
</evidence>
<dbReference type="PANTHER" id="PTHR43357:SF4">
    <property type="entry name" value="INNER MEMBRANE ABC TRANSPORTER PERMEASE PROTEIN YDCV"/>
    <property type="match status" value="1"/>
</dbReference>
<dbReference type="InterPro" id="IPR000515">
    <property type="entry name" value="MetI-like"/>
</dbReference>
<dbReference type="CDD" id="cd06261">
    <property type="entry name" value="TM_PBP2"/>
    <property type="match status" value="1"/>
</dbReference>
<evidence type="ECO:0000259" key="9">
    <source>
        <dbReference type="PROSITE" id="PS50928"/>
    </source>
</evidence>
<dbReference type="GO" id="GO:0055085">
    <property type="term" value="P:transmembrane transport"/>
    <property type="evidence" value="ECO:0007669"/>
    <property type="project" value="InterPro"/>
</dbReference>
<organism evidence="10 11">
    <name type="scientific">Cupriavidus oxalaticus</name>
    <dbReference type="NCBI Taxonomy" id="96344"/>
    <lineage>
        <taxon>Bacteria</taxon>
        <taxon>Pseudomonadati</taxon>
        <taxon>Pseudomonadota</taxon>
        <taxon>Betaproteobacteria</taxon>
        <taxon>Burkholderiales</taxon>
        <taxon>Burkholderiaceae</taxon>
        <taxon>Cupriavidus</taxon>
    </lineage>
</organism>
<gene>
    <name evidence="10" type="ORF">D2917_02140</name>
</gene>
<evidence type="ECO:0000256" key="3">
    <source>
        <dbReference type="ARBA" id="ARBA00022475"/>
    </source>
</evidence>
<evidence type="ECO:0000256" key="2">
    <source>
        <dbReference type="ARBA" id="ARBA00022448"/>
    </source>
</evidence>
<evidence type="ECO:0000256" key="5">
    <source>
        <dbReference type="ARBA" id="ARBA00022692"/>
    </source>
</evidence>
<accession>A0A5P3VB09</accession>
<feature type="transmembrane region" description="Helical" evidence="8">
    <location>
        <begin position="164"/>
        <end position="186"/>
    </location>
</feature>
<feature type="transmembrane region" description="Helical" evidence="8">
    <location>
        <begin position="220"/>
        <end position="247"/>
    </location>
</feature>
<dbReference type="InterPro" id="IPR035906">
    <property type="entry name" value="MetI-like_sf"/>
</dbReference>
<evidence type="ECO:0000256" key="1">
    <source>
        <dbReference type="ARBA" id="ARBA00004429"/>
    </source>
</evidence>
<dbReference type="Gene3D" id="1.10.3720.10">
    <property type="entry name" value="MetI-like"/>
    <property type="match status" value="1"/>
</dbReference>
<dbReference type="Proteomes" id="UP000325743">
    <property type="component" value="Chromosome 1"/>
</dbReference>
<dbReference type="PANTHER" id="PTHR43357">
    <property type="entry name" value="INNER MEMBRANE ABC TRANSPORTER PERMEASE PROTEIN YDCV"/>
    <property type="match status" value="1"/>
</dbReference>
<evidence type="ECO:0000313" key="10">
    <source>
        <dbReference type="EMBL" id="QEZ43148.1"/>
    </source>
</evidence>
<reference evidence="10 11" key="1">
    <citation type="submission" date="2018-09" db="EMBL/GenBank/DDBJ databases">
        <title>Complete genome sequence of Cupriavidus oxalaticus T2, a bacterium capable of phenol tolerance and degradation.</title>
        <authorList>
            <person name="Yan J."/>
        </authorList>
    </citation>
    <scope>NUCLEOTIDE SEQUENCE [LARGE SCALE GENOMIC DNA]</scope>
    <source>
        <strain evidence="10 11">T2</strain>
    </source>
</reference>
<keyword evidence="5 8" id="KW-0812">Transmembrane</keyword>
<keyword evidence="7 8" id="KW-0472">Membrane</keyword>
<evidence type="ECO:0000256" key="7">
    <source>
        <dbReference type="ARBA" id="ARBA00023136"/>
    </source>
</evidence>
<feature type="transmembrane region" description="Helical" evidence="8">
    <location>
        <begin position="43"/>
        <end position="68"/>
    </location>
</feature>
<keyword evidence="6 8" id="KW-1133">Transmembrane helix</keyword>
<dbReference type="PROSITE" id="PS50928">
    <property type="entry name" value="ABC_TM1"/>
    <property type="match status" value="1"/>
</dbReference>
<keyword evidence="3" id="KW-1003">Cell membrane</keyword>
<feature type="transmembrane region" description="Helical" evidence="8">
    <location>
        <begin position="137"/>
        <end position="158"/>
    </location>
</feature>
<proteinExistence type="inferred from homology"/>
<keyword evidence="4" id="KW-0997">Cell inner membrane</keyword>